<proteinExistence type="predicted"/>
<reference evidence="2 3" key="1">
    <citation type="journal article" date="2011" name="J. Gen. Appl. Microbiol.">
        <title>Draft genome sequencing of the enigmatic yeast Saitoella complicata.</title>
        <authorList>
            <person name="Nishida H."/>
            <person name="Hamamoto M."/>
            <person name="Sugiyama J."/>
        </authorList>
    </citation>
    <scope>NUCLEOTIDE SEQUENCE [LARGE SCALE GENOMIC DNA]</scope>
    <source>
        <strain evidence="2 3">NRRL Y-17804</strain>
    </source>
</reference>
<name>A0A0E9NLQ6_SAICN</name>
<evidence type="ECO:0000313" key="2">
    <source>
        <dbReference type="EMBL" id="GAO50345.1"/>
    </source>
</evidence>
<protein>
    <submittedName>
        <fullName evidence="2">Uncharacterized protein</fullName>
    </submittedName>
</protein>
<organism evidence="2 3">
    <name type="scientific">Saitoella complicata (strain BCRC 22490 / CBS 7301 / JCM 7358 / NBRC 10748 / NRRL Y-17804)</name>
    <dbReference type="NCBI Taxonomy" id="698492"/>
    <lineage>
        <taxon>Eukaryota</taxon>
        <taxon>Fungi</taxon>
        <taxon>Dikarya</taxon>
        <taxon>Ascomycota</taxon>
        <taxon>Taphrinomycotina</taxon>
        <taxon>Taphrinomycotina incertae sedis</taxon>
        <taxon>Saitoella</taxon>
    </lineage>
</organism>
<dbReference type="Gene3D" id="1.10.30.10">
    <property type="entry name" value="High mobility group box domain"/>
    <property type="match status" value="1"/>
</dbReference>
<sequence>MAAARSRKNKQRRYTAGCSKWSIKDTPIARSATPPSDVPGVVQNGQHPNIHFIQCVDGNARHEVLLVEGDASSSVPRASSLEKPAQSRYATSNSFFLFRQAMAPLNSHLGHQTAISKALSRDWDKLSKKEKDIWHQLYVKLHDDNKIEKLLQDRRRFAPPSPHPAGRSTHTRTEDPATEEDGDGISMCQPNSMPVNSIYGDAHGDLCHVWDHSAQFRQPIPSIYTATYLLVDGDVASTEVASPYLSYDEYNVSAQSFDMPISGFIDYQPCQSAFLKPYVMPLSGSGTEELVPHIMPVYATSSAQGGAGFDYSLYTSSPDLIW</sequence>
<dbReference type="RefSeq" id="XP_019021680.1">
    <property type="nucleotide sequence ID" value="XM_019170845.1"/>
</dbReference>
<accession>A0A0E9NLQ6</accession>
<dbReference type="EMBL" id="BACD03000031">
    <property type="protein sequence ID" value="GAO50345.1"/>
    <property type="molecule type" value="Genomic_DNA"/>
</dbReference>
<dbReference type="Proteomes" id="UP000033140">
    <property type="component" value="Unassembled WGS sequence"/>
</dbReference>
<dbReference type="AlphaFoldDB" id="A0A0E9NLQ6"/>
<dbReference type="SUPFAM" id="SSF47095">
    <property type="entry name" value="HMG-box"/>
    <property type="match status" value="1"/>
</dbReference>
<feature type="region of interest" description="Disordered" evidence="1">
    <location>
        <begin position="156"/>
        <end position="187"/>
    </location>
</feature>
<reference evidence="2 3" key="3">
    <citation type="journal article" date="2015" name="Genome Announc.">
        <title>Draft Genome Sequence of the Archiascomycetous Yeast Saitoella complicata.</title>
        <authorList>
            <person name="Yamauchi K."/>
            <person name="Kondo S."/>
            <person name="Hamamoto M."/>
            <person name="Takahashi Y."/>
            <person name="Ogura Y."/>
            <person name="Hayashi T."/>
            <person name="Nishida H."/>
        </authorList>
    </citation>
    <scope>NUCLEOTIDE SEQUENCE [LARGE SCALE GENOMIC DNA]</scope>
    <source>
        <strain evidence="2 3">NRRL Y-17804</strain>
    </source>
</reference>
<comment type="caution">
    <text evidence="2">The sequence shown here is derived from an EMBL/GenBank/DDBJ whole genome shotgun (WGS) entry which is preliminary data.</text>
</comment>
<gene>
    <name evidence="2" type="ORF">G7K_4473-t1</name>
</gene>
<dbReference type="InterPro" id="IPR036910">
    <property type="entry name" value="HMG_box_dom_sf"/>
</dbReference>
<evidence type="ECO:0000256" key="1">
    <source>
        <dbReference type="SAM" id="MobiDB-lite"/>
    </source>
</evidence>
<reference evidence="2 3" key="2">
    <citation type="journal article" date="2014" name="J. Gen. Appl. Microbiol.">
        <title>The early diverging ascomycetous budding yeast Saitoella complicata has three histone deacetylases belonging to the Clr6, Hos2, and Rpd3 lineages.</title>
        <authorList>
            <person name="Nishida H."/>
            <person name="Matsumoto T."/>
            <person name="Kondo S."/>
            <person name="Hamamoto M."/>
            <person name="Yoshikawa H."/>
        </authorList>
    </citation>
    <scope>NUCLEOTIDE SEQUENCE [LARGE SCALE GENOMIC DNA]</scope>
    <source>
        <strain evidence="2 3">NRRL Y-17804</strain>
    </source>
</reference>
<keyword evidence="3" id="KW-1185">Reference proteome</keyword>
<evidence type="ECO:0000313" key="3">
    <source>
        <dbReference type="Proteomes" id="UP000033140"/>
    </source>
</evidence>